<dbReference type="Proteomes" id="UP000559885">
    <property type="component" value="Unassembled WGS sequence"/>
</dbReference>
<accession>A0A841ZNE5</accession>
<dbReference type="EMBL" id="JAARRM010000001">
    <property type="protein sequence ID" value="MBC1520231.1"/>
    <property type="molecule type" value="Genomic_DNA"/>
</dbReference>
<gene>
    <name evidence="1" type="ORF">HB912_01045</name>
</gene>
<evidence type="ECO:0008006" key="3">
    <source>
        <dbReference type="Google" id="ProtNLM"/>
    </source>
</evidence>
<dbReference type="SUPFAM" id="SSF50630">
    <property type="entry name" value="Acid proteases"/>
    <property type="match status" value="1"/>
</dbReference>
<sequence length="110" mass="13190">MPIYRVQQDNGERLFLIDTGSDYSYLFGESYQKKTLQKRTITFGINGFKIKRLKYLLHFLFFSKGEKKNFFINEIYLNEWESPVDIVLGMNAFENKTLIFNNKNHEVYIK</sequence>
<dbReference type="InterPro" id="IPR021109">
    <property type="entry name" value="Peptidase_aspartic_dom_sf"/>
</dbReference>
<reference evidence="1 2" key="1">
    <citation type="submission" date="2020-03" db="EMBL/GenBank/DDBJ databases">
        <title>Soil Listeria distribution.</title>
        <authorList>
            <person name="Liao J."/>
            <person name="Wiedmann M."/>
        </authorList>
    </citation>
    <scope>NUCLEOTIDE SEQUENCE [LARGE SCALE GENOMIC DNA]</scope>
    <source>
        <strain evidence="1 2">FSL L7-1507</strain>
    </source>
</reference>
<comment type="caution">
    <text evidence="1">The sequence shown here is derived from an EMBL/GenBank/DDBJ whole genome shotgun (WGS) entry which is preliminary data.</text>
</comment>
<evidence type="ECO:0000313" key="1">
    <source>
        <dbReference type="EMBL" id="MBC1520231.1"/>
    </source>
</evidence>
<evidence type="ECO:0000313" key="2">
    <source>
        <dbReference type="Proteomes" id="UP000559885"/>
    </source>
</evidence>
<organism evidence="1 2">
    <name type="scientific">Listeria aquatica</name>
    <dbReference type="NCBI Taxonomy" id="1494960"/>
    <lineage>
        <taxon>Bacteria</taxon>
        <taxon>Bacillati</taxon>
        <taxon>Bacillota</taxon>
        <taxon>Bacilli</taxon>
        <taxon>Bacillales</taxon>
        <taxon>Listeriaceae</taxon>
        <taxon>Listeria</taxon>
    </lineage>
</organism>
<dbReference type="AlphaFoldDB" id="A0A841ZNE5"/>
<dbReference type="Gene3D" id="2.40.70.10">
    <property type="entry name" value="Acid Proteases"/>
    <property type="match status" value="1"/>
</dbReference>
<protein>
    <recommendedName>
        <fullName evidence="3">Peptidase A2 domain-containing protein</fullName>
    </recommendedName>
</protein>
<proteinExistence type="predicted"/>
<dbReference type="RefSeq" id="WP_185371827.1">
    <property type="nucleotide sequence ID" value="NZ_JAARRM010000001.1"/>
</dbReference>
<name>A0A841ZNE5_9LIST</name>